<keyword evidence="2 6" id="KW-0479">Metal-binding</keyword>
<feature type="domain" description="Endonuclease/exonuclease/phosphatase" evidence="9">
    <location>
        <begin position="29"/>
        <end position="263"/>
    </location>
</feature>
<organism evidence="10 11">
    <name type="scientific">Dichomitus squalens</name>
    <dbReference type="NCBI Taxonomy" id="114155"/>
    <lineage>
        <taxon>Eukaryota</taxon>
        <taxon>Fungi</taxon>
        <taxon>Dikarya</taxon>
        <taxon>Basidiomycota</taxon>
        <taxon>Agaricomycotina</taxon>
        <taxon>Agaricomycetes</taxon>
        <taxon>Polyporales</taxon>
        <taxon>Polyporaceae</taxon>
        <taxon>Dichomitus</taxon>
    </lineage>
</organism>
<feature type="binding site" evidence="6">
    <location>
        <position position="184"/>
    </location>
    <ligand>
        <name>Mg(2+)</name>
        <dbReference type="ChEBI" id="CHEBI:18420"/>
        <label>1</label>
    </ligand>
</feature>
<dbReference type="InterPro" id="IPR036691">
    <property type="entry name" value="Endo/exonu/phosph_ase_sf"/>
</dbReference>
<dbReference type="PANTHER" id="PTHR22748:SF6">
    <property type="entry name" value="DNA-(APURINIC OR APYRIMIDINIC SITE) ENDONUCLEASE"/>
    <property type="match status" value="1"/>
</dbReference>
<dbReference type="InterPro" id="IPR004808">
    <property type="entry name" value="AP_endonuc_1"/>
</dbReference>
<dbReference type="GO" id="GO:0005634">
    <property type="term" value="C:nucleus"/>
    <property type="evidence" value="ECO:0007669"/>
    <property type="project" value="TreeGrafter"/>
</dbReference>
<dbReference type="GO" id="GO:0008311">
    <property type="term" value="F:double-stranded DNA 3'-5' DNA exonuclease activity"/>
    <property type="evidence" value="ECO:0007669"/>
    <property type="project" value="TreeGrafter"/>
</dbReference>
<dbReference type="Proteomes" id="UP000292082">
    <property type="component" value="Unassembled WGS sequence"/>
</dbReference>
<feature type="active site" description="Proton acceptor" evidence="5">
    <location>
        <position position="273"/>
    </location>
</feature>
<evidence type="ECO:0000256" key="4">
    <source>
        <dbReference type="ARBA" id="ARBA00022842"/>
    </source>
</evidence>
<evidence type="ECO:0000259" key="9">
    <source>
        <dbReference type="Pfam" id="PF03372"/>
    </source>
</evidence>
<dbReference type="GO" id="GO:0008081">
    <property type="term" value="F:phosphoric diester hydrolase activity"/>
    <property type="evidence" value="ECO:0007669"/>
    <property type="project" value="TreeGrafter"/>
</dbReference>
<feature type="site" description="Important for catalytic activity" evidence="7">
    <location>
        <position position="247"/>
    </location>
</feature>
<dbReference type="PANTHER" id="PTHR22748">
    <property type="entry name" value="AP ENDONUCLEASE"/>
    <property type="match status" value="1"/>
</dbReference>
<feature type="site" description="Transition state stabilizer" evidence="7">
    <location>
        <position position="184"/>
    </location>
</feature>
<feature type="binding site" evidence="6">
    <location>
        <position position="32"/>
    </location>
    <ligand>
        <name>Mg(2+)</name>
        <dbReference type="ChEBI" id="CHEBI:18420"/>
        <label>1</label>
    </ligand>
</feature>
<keyword evidence="10" id="KW-0255">Endonuclease</keyword>
<keyword evidence="6" id="KW-0464">Manganese</keyword>
<keyword evidence="10" id="KW-0540">Nuclease</keyword>
<evidence type="ECO:0000313" key="11">
    <source>
        <dbReference type="Proteomes" id="UP000292082"/>
    </source>
</evidence>
<dbReference type="SUPFAM" id="SSF56219">
    <property type="entry name" value="DNase I-like"/>
    <property type="match status" value="1"/>
</dbReference>
<keyword evidence="3" id="KW-0378">Hydrolase</keyword>
<keyword evidence="4 6" id="KW-0460">Magnesium</keyword>
<reference evidence="10 11" key="1">
    <citation type="submission" date="2019-01" db="EMBL/GenBank/DDBJ databases">
        <title>Draft genome sequences of three monokaryotic isolates of the white-rot basidiomycete fungus Dichomitus squalens.</title>
        <authorList>
            <consortium name="DOE Joint Genome Institute"/>
            <person name="Lopez S.C."/>
            <person name="Andreopoulos B."/>
            <person name="Pangilinan J."/>
            <person name="Lipzen A."/>
            <person name="Riley R."/>
            <person name="Ahrendt S."/>
            <person name="Ng V."/>
            <person name="Barry K."/>
            <person name="Daum C."/>
            <person name="Grigoriev I.V."/>
            <person name="Hilden K.S."/>
            <person name="Makela M.R."/>
            <person name="de Vries R.P."/>
        </authorList>
    </citation>
    <scope>NUCLEOTIDE SEQUENCE [LARGE SCALE GENOMIC DNA]</scope>
    <source>
        <strain evidence="10 11">CBS 464.89</strain>
    </source>
</reference>
<evidence type="ECO:0000256" key="5">
    <source>
        <dbReference type="PIRSR" id="PIRSR604808-1"/>
    </source>
</evidence>
<sequence length="377" mass="42618">MQSEACPRTNRRSRRKAEQLARKTTIRVATLNINGFGTLQPDHPNNKWGCIPQLINEHRIGILMIQESHLSSDRLDSIQRLHGKNLKIFSSAHPSVPSQREGVAVIVNKRLVSTEGAQMTVVVMGRAIQLSLKCMGEDRIHVLCMYAPTSDGIEERRCFFREVQTFYETNTTVPKPDLMAGDFNNVEDAIDRLPINDASDRSIEDLDNLKISLGLMIVDGWRETHPTSRGFTFHRGQGDNAVLSRLDRIYVRDPIYLLAREWNITESRIKTDHLMVTVQLTTINAPRAGRGCPIFPLSIIKDKKLASTMKDSGIKAIRALQSLEDGNATRSESHNPQRILADLKSGWMKAARDREKEIVPKPLAEIRELEDKLDVLK</sequence>
<evidence type="ECO:0000256" key="3">
    <source>
        <dbReference type="ARBA" id="ARBA00022801"/>
    </source>
</evidence>
<dbReference type="GO" id="GO:0046872">
    <property type="term" value="F:metal ion binding"/>
    <property type="evidence" value="ECO:0007669"/>
    <property type="project" value="UniProtKB-KW"/>
</dbReference>
<gene>
    <name evidence="10" type="ORF">BD310DRAFT_824522</name>
</gene>
<comment type="cofactor">
    <cofactor evidence="6">
        <name>Mg(2+)</name>
        <dbReference type="ChEBI" id="CHEBI:18420"/>
    </cofactor>
    <cofactor evidence="6">
        <name>Mn(2+)</name>
        <dbReference type="ChEBI" id="CHEBI:29035"/>
    </cofactor>
    <text evidence="6">Probably binds two magnesium or manganese ions per subunit.</text>
</comment>
<dbReference type="Pfam" id="PF03372">
    <property type="entry name" value="Exo_endo_phos"/>
    <property type="match status" value="1"/>
</dbReference>
<dbReference type="Gene3D" id="3.60.10.10">
    <property type="entry name" value="Endonuclease/exonuclease/phosphatase"/>
    <property type="match status" value="1"/>
</dbReference>
<keyword evidence="11" id="KW-1185">Reference proteome</keyword>
<dbReference type="EMBL" id="ML145157">
    <property type="protein sequence ID" value="TBU56131.1"/>
    <property type="molecule type" value="Genomic_DNA"/>
</dbReference>
<evidence type="ECO:0000256" key="8">
    <source>
        <dbReference type="SAM" id="MobiDB-lite"/>
    </source>
</evidence>
<accession>A0A4Q9PP91</accession>
<feature type="active site" evidence="5">
    <location>
        <position position="146"/>
    </location>
</feature>
<name>A0A4Q9PP91_9APHY</name>
<protein>
    <submittedName>
        <fullName evidence="10">Endonuclease/exonuclease/phosphatase</fullName>
    </submittedName>
</protein>
<evidence type="ECO:0000256" key="2">
    <source>
        <dbReference type="ARBA" id="ARBA00022723"/>
    </source>
</evidence>
<evidence type="ECO:0000313" key="10">
    <source>
        <dbReference type="EMBL" id="TBU56131.1"/>
    </source>
</evidence>
<evidence type="ECO:0000256" key="1">
    <source>
        <dbReference type="ARBA" id="ARBA00007092"/>
    </source>
</evidence>
<evidence type="ECO:0000256" key="6">
    <source>
        <dbReference type="PIRSR" id="PIRSR604808-2"/>
    </source>
</evidence>
<feature type="active site" description="Proton donor/acceptor" evidence="5">
    <location>
        <position position="182"/>
    </location>
</feature>
<feature type="region of interest" description="Disordered" evidence="8">
    <location>
        <begin position="1"/>
        <end position="20"/>
    </location>
</feature>
<keyword evidence="10" id="KW-0269">Exonuclease</keyword>
<proteinExistence type="inferred from homology"/>
<dbReference type="InterPro" id="IPR005135">
    <property type="entry name" value="Endo/exonuclease/phosphatase"/>
</dbReference>
<feature type="binding site" evidence="6">
    <location>
        <position position="67"/>
    </location>
    <ligand>
        <name>Mg(2+)</name>
        <dbReference type="ChEBI" id="CHEBI:18420"/>
        <label>1</label>
    </ligand>
</feature>
<dbReference type="AlphaFoldDB" id="A0A4Q9PP91"/>
<evidence type="ECO:0000256" key="7">
    <source>
        <dbReference type="PIRSR" id="PIRSR604808-3"/>
    </source>
</evidence>
<feature type="site" description="Interaction with DNA substrate" evidence="7">
    <location>
        <position position="273"/>
    </location>
</feature>
<comment type="similarity">
    <text evidence="1">Belongs to the DNA repair enzymes AP/ExoA family.</text>
</comment>
<dbReference type="GO" id="GO:0003906">
    <property type="term" value="F:DNA-(apurinic or apyrimidinic site) endonuclease activity"/>
    <property type="evidence" value="ECO:0007669"/>
    <property type="project" value="TreeGrafter"/>
</dbReference>
<feature type="binding site" evidence="6">
    <location>
        <position position="272"/>
    </location>
    <ligand>
        <name>Mg(2+)</name>
        <dbReference type="ChEBI" id="CHEBI:18420"/>
        <label>1</label>
    </ligand>
</feature>
<feature type="binding site" evidence="6">
    <location>
        <position position="273"/>
    </location>
    <ligand>
        <name>Mg(2+)</name>
        <dbReference type="ChEBI" id="CHEBI:18420"/>
        <label>1</label>
    </ligand>
</feature>
<dbReference type="GO" id="GO:0006284">
    <property type="term" value="P:base-excision repair"/>
    <property type="evidence" value="ECO:0007669"/>
    <property type="project" value="TreeGrafter"/>
</dbReference>
<feature type="binding site" evidence="6">
    <location>
        <position position="182"/>
    </location>
    <ligand>
        <name>Mg(2+)</name>
        <dbReference type="ChEBI" id="CHEBI:18420"/>
        <label>1</label>
    </ligand>
</feature>